<keyword evidence="6 14" id="KW-0812">Transmembrane</keyword>
<dbReference type="SMART" id="SM00965">
    <property type="entry name" value="STN"/>
    <property type="match status" value="1"/>
</dbReference>
<dbReference type="RefSeq" id="WP_119627963.1">
    <property type="nucleotide sequence ID" value="NZ_AP017928.1"/>
</dbReference>
<evidence type="ECO:0000256" key="8">
    <source>
        <dbReference type="ARBA" id="ARBA00023004"/>
    </source>
</evidence>
<evidence type="ECO:0000313" key="18">
    <source>
        <dbReference type="EMBL" id="BBA32113.1"/>
    </source>
</evidence>
<keyword evidence="12 18" id="KW-0675">Receptor</keyword>
<evidence type="ECO:0000256" key="7">
    <source>
        <dbReference type="ARBA" id="ARBA00022729"/>
    </source>
</evidence>
<feature type="chain" id="PRO_5012041262" evidence="16">
    <location>
        <begin position="40"/>
        <end position="817"/>
    </location>
</feature>
<comment type="subcellular location">
    <subcellularLocation>
        <location evidence="1 14">Cell outer membrane</location>
        <topology evidence="1 14">Multi-pass membrane protein</topology>
    </subcellularLocation>
</comment>
<evidence type="ECO:0000256" key="9">
    <source>
        <dbReference type="ARBA" id="ARBA00023065"/>
    </source>
</evidence>
<evidence type="ECO:0000256" key="1">
    <source>
        <dbReference type="ARBA" id="ARBA00004571"/>
    </source>
</evidence>
<evidence type="ECO:0000256" key="12">
    <source>
        <dbReference type="ARBA" id="ARBA00023170"/>
    </source>
</evidence>
<dbReference type="Pfam" id="PF07715">
    <property type="entry name" value="Plug"/>
    <property type="match status" value="1"/>
</dbReference>
<keyword evidence="3 14" id="KW-0813">Transport</keyword>
<evidence type="ECO:0000256" key="16">
    <source>
        <dbReference type="SAM" id="SignalP"/>
    </source>
</evidence>
<dbReference type="InterPro" id="IPR012910">
    <property type="entry name" value="Plug_dom"/>
</dbReference>
<keyword evidence="19" id="KW-1185">Reference proteome</keyword>
<name>A0A286P391_9GAMM</name>
<dbReference type="InterPro" id="IPR010105">
    <property type="entry name" value="TonB_sidphr_rcpt"/>
</dbReference>
<dbReference type="FunFam" id="2.40.170.20:FF:000005">
    <property type="entry name" value="TonB-dependent siderophore receptor"/>
    <property type="match status" value="1"/>
</dbReference>
<evidence type="ECO:0000256" key="15">
    <source>
        <dbReference type="RuleBase" id="RU003357"/>
    </source>
</evidence>
<evidence type="ECO:0000256" key="4">
    <source>
        <dbReference type="ARBA" id="ARBA00022452"/>
    </source>
</evidence>
<dbReference type="Gene3D" id="2.170.130.10">
    <property type="entry name" value="TonB-dependent receptor, plug domain"/>
    <property type="match status" value="1"/>
</dbReference>
<sequence>MTRTTNRHSSKAFSPTLTRLAIGLALALPPFAFTAPAPAAESAALGEQAISFSIPAQPLEDALNEFIAVTDWQVGFAAGLAKDARSPGVSGRHPPAEALRKLLAGTGLVYRHTGARAVTLKRAPEPIRLAAAEGNEVRLAPVTVKDTAMDENDPYDPSYTRTNAATATKTDTPIMENPMSIQVVPQAVLKDQQAFRLQDAVKNVSGVQQYSTNGGTLGGNDTFVVRGFELGNIRYRNGIRIAGNNADFANLDRIEVLKGPASGLYGRIEPGGLINVVTKKPLTEPYYSLEQRFGSYDYYRTEANATGPLTQDGSLAYRLDLSYLDTKSFRDLFVNDRIFVAPAISWKPSDSTEFNLSVEYLHEDRTYDAGIPVIGNRIAPVPISRSFTQKGLADNNAYWLIDFNWSHHFNENWKLRNGVLATEVTSTFEEVYVEDRVAPNGDATRGAWFGGGDNDLQTVYLDLTGKFETFGIRHKLLIGADYYHYRDHKQATSRFVDNINIFKPLPKIDLESAKGPPYLWNSIQTNEWYGVYFQDEMTLWDKLHIMGGGRYDIATFGSGSSDQNLAQARSNFTDFEENYFSPRVGILYQPWEWLSLYGHFVESFGANNGQQISGKPFDPQTSTEFEGGIKTSFFDGRLIGTLAYYHLTKQNVLTPDPNNRNLLAAIGEARSRGVELDISGRLTDGLSMIGTYAYTDTEVTKDNSGNQGNRLPHVPLHSGSFWLKYDFQQDVLNGLSIGAGVYAAGRRYGDAANSFSDGAYARLDLMAAYRFNVGPTRLTAQVNIHNVTDTEYFIQRAAWSNNPAEPLMVFGSLRLEL</sequence>
<dbReference type="GO" id="GO:0015344">
    <property type="term" value="F:siderophore uptake transmembrane transporter activity"/>
    <property type="evidence" value="ECO:0007669"/>
    <property type="project" value="TreeGrafter"/>
</dbReference>
<evidence type="ECO:0000256" key="2">
    <source>
        <dbReference type="ARBA" id="ARBA00009810"/>
    </source>
</evidence>
<dbReference type="KEGG" id="mmai:sS8_0145"/>
<keyword evidence="11 14" id="KW-0472">Membrane</keyword>
<evidence type="ECO:0000256" key="5">
    <source>
        <dbReference type="ARBA" id="ARBA00022496"/>
    </source>
</evidence>
<dbReference type="AlphaFoldDB" id="A0A286P391"/>
<dbReference type="Pfam" id="PF00593">
    <property type="entry name" value="TonB_dep_Rec_b-barrel"/>
    <property type="match status" value="1"/>
</dbReference>
<evidence type="ECO:0000256" key="3">
    <source>
        <dbReference type="ARBA" id="ARBA00022448"/>
    </source>
</evidence>
<dbReference type="InterPro" id="IPR039426">
    <property type="entry name" value="TonB-dep_rcpt-like"/>
</dbReference>
<evidence type="ECO:0000256" key="6">
    <source>
        <dbReference type="ARBA" id="ARBA00022692"/>
    </source>
</evidence>
<reference evidence="18 19" key="1">
    <citation type="submission" date="2016-12" db="EMBL/GenBank/DDBJ databases">
        <title>Genome sequencing of Methylocaldum marinum.</title>
        <authorList>
            <person name="Takeuchi M."/>
            <person name="Kamagata Y."/>
            <person name="Hiraoka S."/>
            <person name="Oshima K."/>
            <person name="Hattori M."/>
            <person name="Iwasaki W."/>
        </authorList>
    </citation>
    <scope>NUCLEOTIDE SEQUENCE [LARGE SCALE GENOMIC DNA]</scope>
    <source>
        <strain evidence="18 19">S8</strain>
    </source>
</reference>
<dbReference type="OrthoDB" id="8663017at2"/>
<keyword evidence="5" id="KW-0410">Iron transport</keyword>
<proteinExistence type="inferred from homology"/>
<keyword evidence="4 14" id="KW-1134">Transmembrane beta strand</keyword>
<feature type="signal peptide" evidence="16">
    <location>
        <begin position="1"/>
        <end position="39"/>
    </location>
</feature>
<dbReference type="NCBIfam" id="TIGR01783">
    <property type="entry name" value="TonB-siderophor"/>
    <property type="match status" value="1"/>
</dbReference>
<keyword evidence="7 16" id="KW-0732">Signal</keyword>
<evidence type="ECO:0000256" key="11">
    <source>
        <dbReference type="ARBA" id="ARBA00023136"/>
    </source>
</evidence>
<feature type="domain" description="Secretin/TonB short N-terminal" evidence="17">
    <location>
        <begin position="72"/>
        <end position="123"/>
    </location>
</feature>
<dbReference type="Proteomes" id="UP000266313">
    <property type="component" value="Chromosome"/>
</dbReference>
<dbReference type="GO" id="GO:0015891">
    <property type="term" value="P:siderophore transport"/>
    <property type="evidence" value="ECO:0007669"/>
    <property type="project" value="InterPro"/>
</dbReference>
<accession>A0A286P391</accession>
<dbReference type="CDD" id="cd01347">
    <property type="entry name" value="ligand_gated_channel"/>
    <property type="match status" value="1"/>
</dbReference>
<dbReference type="InterPro" id="IPR037066">
    <property type="entry name" value="Plug_dom_sf"/>
</dbReference>
<dbReference type="Gene3D" id="3.55.50.30">
    <property type="match status" value="1"/>
</dbReference>
<organism evidence="18 19">
    <name type="scientific">Methylocaldum marinum</name>
    <dbReference type="NCBI Taxonomy" id="1432792"/>
    <lineage>
        <taxon>Bacteria</taxon>
        <taxon>Pseudomonadati</taxon>
        <taxon>Pseudomonadota</taxon>
        <taxon>Gammaproteobacteria</taxon>
        <taxon>Methylococcales</taxon>
        <taxon>Methylococcaceae</taxon>
        <taxon>Methylocaldum</taxon>
    </lineage>
</organism>
<keyword evidence="8" id="KW-0408">Iron</keyword>
<dbReference type="InterPro" id="IPR011662">
    <property type="entry name" value="Secretin/TonB_short_N"/>
</dbReference>
<protein>
    <submittedName>
        <fullName evidence="18">TonB-dependent siderophore receptor subfamily</fullName>
    </submittedName>
</protein>
<dbReference type="PROSITE" id="PS52016">
    <property type="entry name" value="TONB_DEPENDENT_REC_3"/>
    <property type="match status" value="1"/>
</dbReference>
<dbReference type="InterPro" id="IPR000531">
    <property type="entry name" value="Beta-barrel_TonB"/>
</dbReference>
<comment type="similarity">
    <text evidence="2 14 15">Belongs to the TonB-dependent receptor family.</text>
</comment>
<keyword evidence="10 15" id="KW-0798">TonB box</keyword>
<dbReference type="FunFam" id="2.170.130.10:FF:000001">
    <property type="entry name" value="Catecholate siderophore TonB-dependent receptor"/>
    <property type="match status" value="1"/>
</dbReference>
<dbReference type="GO" id="GO:0009279">
    <property type="term" value="C:cell outer membrane"/>
    <property type="evidence" value="ECO:0007669"/>
    <property type="project" value="UniProtKB-SubCell"/>
</dbReference>
<evidence type="ECO:0000256" key="13">
    <source>
        <dbReference type="ARBA" id="ARBA00023237"/>
    </source>
</evidence>
<evidence type="ECO:0000256" key="10">
    <source>
        <dbReference type="ARBA" id="ARBA00023077"/>
    </source>
</evidence>
<dbReference type="Gene3D" id="2.40.170.20">
    <property type="entry name" value="TonB-dependent receptor, beta-barrel domain"/>
    <property type="match status" value="1"/>
</dbReference>
<dbReference type="PANTHER" id="PTHR32552:SF68">
    <property type="entry name" value="FERRICHROME OUTER MEMBRANE TRANSPORTER_PHAGE RECEPTOR"/>
    <property type="match status" value="1"/>
</dbReference>
<dbReference type="EMBL" id="AP017928">
    <property type="protein sequence ID" value="BBA32113.1"/>
    <property type="molecule type" value="Genomic_DNA"/>
</dbReference>
<keyword evidence="13 14" id="KW-0998">Cell outer membrane</keyword>
<dbReference type="InterPro" id="IPR036942">
    <property type="entry name" value="Beta-barrel_TonB_sf"/>
</dbReference>
<dbReference type="SUPFAM" id="SSF56935">
    <property type="entry name" value="Porins"/>
    <property type="match status" value="1"/>
</dbReference>
<evidence type="ECO:0000259" key="17">
    <source>
        <dbReference type="SMART" id="SM00965"/>
    </source>
</evidence>
<dbReference type="PANTHER" id="PTHR32552">
    <property type="entry name" value="FERRICHROME IRON RECEPTOR-RELATED"/>
    <property type="match status" value="1"/>
</dbReference>
<gene>
    <name evidence="18" type="ORF">sS8_0145</name>
</gene>
<evidence type="ECO:0000256" key="14">
    <source>
        <dbReference type="PROSITE-ProRule" id="PRU01360"/>
    </source>
</evidence>
<dbReference type="GO" id="GO:0038023">
    <property type="term" value="F:signaling receptor activity"/>
    <property type="evidence" value="ECO:0007669"/>
    <property type="project" value="InterPro"/>
</dbReference>
<evidence type="ECO:0000313" key="19">
    <source>
        <dbReference type="Proteomes" id="UP000266313"/>
    </source>
</evidence>
<dbReference type="Pfam" id="PF07660">
    <property type="entry name" value="STN"/>
    <property type="match status" value="1"/>
</dbReference>
<keyword evidence="9" id="KW-0406">Ion transport</keyword>